<comment type="caution">
    <text evidence="1">The sequence shown here is derived from an EMBL/GenBank/DDBJ whole genome shotgun (WGS) entry which is preliminary data.</text>
</comment>
<evidence type="ECO:0000313" key="3">
    <source>
        <dbReference type="Proteomes" id="UP001145799"/>
    </source>
</evidence>
<sequence>MSIDYNLTVSPVVSERAALDYVAKLLGCDRHYSDPDAAARGDELRIGALRTGTEHDPEMSDLLGGETETLKIIFHPSKFLTEEADARLFAEMIGAAVRFFEDFPDAKGTFTFQGEEIYVQRLGDEGIVLDERLRGAEYNREGALDELLAKYPVRQIDQVFL</sequence>
<reference evidence="1" key="1">
    <citation type="submission" date="2022-12" db="EMBL/GenBank/DDBJ databases">
        <title>Gycomyces niveus sp.nov., a novel actinomycete isolated from soil in Shouguang.</title>
        <authorList>
            <person name="Yang X."/>
        </authorList>
    </citation>
    <scope>NUCLEOTIDE SEQUENCE</scope>
    <source>
        <strain evidence="1">DSM 44724</strain>
    </source>
</reference>
<dbReference type="Proteomes" id="UP001145799">
    <property type="component" value="Unassembled WGS sequence"/>
</dbReference>
<name>A0A9X3SWH0_9ACTN</name>
<dbReference type="AlphaFoldDB" id="A0A9X3SWH0"/>
<dbReference type="RefSeq" id="WP_270124304.1">
    <property type="nucleotide sequence ID" value="NZ_BAAAOM010000002.1"/>
</dbReference>
<proteinExistence type="predicted"/>
<evidence type="ECO:0000313" key="1">
    <source>
        <dbReference type="EMBL" id="MDA1387810.1"/>
    </source>
</evidence>
<dbReference type="EMBL" id="JAVDYD010000001">
    <property type="protein sequence ID" value="MDR7337443.1"/>
    <property type="molecule type" value="Genomic_DNA"/>
</dbReference>
<reference evidence="2 4" key="2">
    <citation type="submission" date="2023-07" db="EMBL/GenBank/DDBJ databases">
        <title>Sequencing the genomes of 1000 actinobacteria strains.</title>
        <authorList>
            <person name="Klenk H.-P."/>
        </authorList>
    </citation>
    <scope>NUCLEOTIDE SEQUENCE [LARGE SCALE GENOMIC DNA]</scope>
    <source>
        <strain evidence="2 4">DSM 44724</strain>
    </source>
</reference>
<organism evidence="1 3">
    <name type="scientific">Glycomyces lechevalierae</name>
    <dbReference type="NCBI Taxonomy" id="256034"/>
    <lineage>
        <taxon>Bacteria</taxon>
        <taxon>Bacillati</taxon>
        <taxon>Actinomycetota</taxon>
        <taxon>Actinomycetes</taxon>
        <taxon>Glycomycetales</taxon>
        <taxon>Glycomycetaceae</taxon>
        <taxon>Glycomyces</taxon>
    </lineage>
</organism>
<keyword evidence="4" id="KW-1185">Reference proteome</keyword>
<gene>
    <name evidence="2" type="ORF">J2S69_001162</name>
    <name evidence="1" type="ORF">O2L01_22650</name>
</gene>
<evidence type="ECO:0000313" key="4">
    <source>
        <dbReference type="Proteomes" id="UP001183604"/>
    </source>
</evidence>
<protein>
    <submittedName>
        <fullName evidence="1">SitI3 family protein</fullName>
    </submittedName>
</protein>
<dbReference type="NCBIfam" id="NF040657">
    <property type="entry name" value="immun_SitI3"/>
    <property type="match status" value="1"/>
</dbReference>
<evidence type="ECO:0000313" key="2">
    <source>
        <dbReference type="EMBL" id="MDR7337443.1"/>
    </source>
</evidence>
<accession>A0A9X3SWH0</accession>
<dbReference type="Proteomes" id="UP001183604">
    <property type="component" value="Unassembled WGS sequence"/>
</dbReference>
<dbReference type="InterPro" id="IPR049799">
    <property type="entry name" value="SitI3-like"/>
</dbReference>
<dbReference type="EMBL" id="JAPZVQ010000019">
    <property type="protein sequence ID" value="MDA1387810.1"/>
    <property type="molecule type" value="Genomic_DNA"/>
</dbReference>